<sequence length="150" mass="17518">MEDYYGYLWSTTWPSLVVLFLIFGVILFRLIWKFVTTWRNARHAWGFLLLSLKIVIWVGVLGVYTQLLLFSQPDWFAEPGLIEGSVQGKSFDSALSIYSVDIRSGTDQTKLYIDFFVYQRLNVDDQVRLMYLPTRREVIRCEIVSSSSLL</sequence>
<reference evidence="3" key="1">
    <citation type="submission" date="2016-10" db="EMBL/GenBank/DDBJ databases">
        <authorList>
            <person name="Varghese N."/>
            <person name="Submissions S."/>
        </authorList>
    </citation>
    <scope>NUCLEOTIDE SEQUENCE [LARGE SCALE GENOMIC DNA]</scope>
    <source>
        <strain evidence="3">DSM 8344</strain>
    </source>
</reference>
<dbReference type="RefSeq" id="WP_092328791.1">
    <property type="nucleotide sequence ID" value="NZ_FNCP01000001.1"/>
</dbReference>
<keyword evidence="3" id="KW-1185">Reference proteome</keyword>
<keyword evidence="1" id="KW-0472">Membrane</keyword>
<gene>
    <name evidence="2" type="ORF">SAMN05443529_101222</name>
</gene>
<dbReference type="EMBL" id="FNCP01000001">
    <property type="protein sequence ID" value="SDG15297.1"/>
    <property type="molecule type" value="Genomic_DNA"/>
</dbReference>
<dbReference type="OrthoDB" id="1797569at2"/>
<feature type="transmembrane region" description="Helical" evidence="1">
    <location>
        <begin position="12"/>
        <end position="32"/>
    </location>
</feature>
<evidence type="ECO:0000313" key="2">
    <source>
        <dbReference type="EMBL" id="SDG15297.1"/>
    </source>
</evidence>
<keyword evidence="1" id="KW-0812">Transmembrane</keyword>
<keyword evidence="1" id="KW-1133">Transmembrane helix</keyword>
<organism evidence="2 3">
    <name type="scientific">Desulfosporosinus hippei DSM 8344</name>
    <dbReference type="NCBI Taxonomy" id="1121419"/>
    <lineage>
        <taxon>Bacteria</taxon>
        <taxon>Bacillati</taxon>
        <taxon>Bacillota</taxon>
        <taxon>Clostridia</taxon>
        <taxon>Eubacteriales</taxon>
        <taxon>Desulfitobacteriaceae</taxon>
        <taxon>Desulfosporosinus</taxon>
    </lineage>
</organism>
<protein>
    <submittedName>
        <fullName evidence="2">Uncharacterized protein</fullName>
    </submittedName>
</protein>
<name>A0A1G7RWZ9_9FIRM</name>
<evidence type="ECO:0000256" key="1">
    <source>
        <dbReference type="SAM" id="Phobius"/>
    </source>
</evidence>
<dbReference type="Proteomes" id="UP000198656">
    <property type="component" value="Unassembled WGS sequence"/>
</dbReference>
<proteinExistence type="predicted"/>
<dbReference type="AlphaFoldDB" id="A0A1G7RWZ9"/>
<accession>A0A1G7RWZ9</accession>
<evidence type="ECO:0000313" key="3">
    <source>
        <dbReference type="Proteomes" id="UP000198656"/>
    </source>
</evidence>
<feature type="transmembrane region" description="Helical" evidence="1">
    <location>
        <begin position="44"/>
        <end position="64"/>
    </location>
</feature>